<dbReference type="EMBL" id="BSDE01000009">
    <property type="protein sequence ID" value="GLH74880.1"/>
    <property type="molecule type" value="Genomic_DNA"/>
</dbReference>
<keyword evidence="3" id="KW-1185">Reference proteome</keyword>
<protein>
    <recommendedName>
        <fullName evidence="4">DUF4199 domain-containing protein</fullName>
    </recommendedName>
</protein>
<feature type="transmembrane region" description="Helical" evidence="1">
    <location>
        <begin position="33"/>
        <end position="52"/>
    </location>
</feature>
<dbReference type="RefSeq" id="WP_285577668.1">
    <property type="nucleotide sequence ID" value="NZ_BSDE01000009.1"/>
</dbReference>
<dbReference type="InterPro" id="IPR025250">
    <property type="entry name" value="DUF4199"/>
</dbReference>
<dbReference type="Proteomes" id="UP001165069">
    <property type="component" value="Unassembled WGS sequence"/>
</dbReference>
<feature type="transmembrane region" description="Helical" evidence="1">
    <location>
        <begin position="133"/>
        <end position="155"/>
    </location>
</feature>
<evidence type="ECO:0008006" key="4">
    <source>
        <dbReference type="Google" id="ProtNLM"/>
    </source>
</evidence>
<name>A0ABQ5QKM6_9BACT</name>
<keyword evidence="1" id="KW-0812">Transmembrane</keyword>
<evidence type="ECO:0000256" key="1">
    <source>
        <dbReference type="SAM" id="Phobius"/>
    </source>
</evidence>
<proteinExistence type="predicted"/>
<reference evidence="2 3" key="1">
    <citation type="journal article" date="2023" name="Antonie Van Leeuwenhoek">
        <title>Mesoterricola silvestris gen. nov., sp. nov., Mesoterricola sediminis sp. nov., Geothrix oryzae sp. nov., Geothrix edaphica sp. nov., Geothrix rubra sp. nov., and Geothrix limicola sp. nov., six novel members of Acidobacteriota isolated from soils.</title>
        <authorList>
            <person name="Itoh H."/>
            <person name="Sugisawa Y."/>
            <person name="Mise K."/>
            <person name="Xu Z."/>
            <person name="Kuniyasu M."/>
            <person name="Ushijima N."/>
            <person name="Kawano K."/>
            <person name="Kobayashi E."/>
            <person name="Shiratori Y."/>
            <person name="Masuda Y."/>
            <person name="Senoo K."/>
        </authorList>
    </citation>
    <scope>NUCLEOTIDE SEQUENCE [LARGE SCALE GENOMIC DNA]</scope>
    <source>
        <strain evidence="2 3">Red804</strain>
    </source>
</reference>
<gene>
    <name evidence="2" type="ORF">GETHLI_33820</name>
</gene>
<dbReference type="Pfam" id="PF13858">
    <property type="entry name" value="DUF4199"/>
    <property type="match status" value="1"/>
</dbReference>
<feature type="transmembrane region" description="Helical" evidence="1">
    <location>
        <begin position="73"/>
        <end position="95"/>
    </location>
</feature>
<keyword evidence="1" id="KW-0472">Membrane</keyword>
<comment type="caution">
    <text evidence="2">The sequence shown here is derived from an EMBL/GenBank/DDBJ whole genome shotgun (WGS) entry which is preliminary data.</text>
</comment>
<keyword evidence="1" id="KW-1133">Transmembrane helix</keyword>
<sequence length="161" mass="17269">MPPTLRAGLILGLSVAAWTFVMGLTGWYKHPALHSLFFLVIPLEIGILLWTLRGTAPGAGYGRQVWNGVSTSLLASMIIYGASLLFTTVVFPHYFQELETLGRQMMARQGLSPDQIEAAVRASAPMQTPRASAMAGAIGTVVTGALTSILAAVWLRKKGTR</sequence>
<organism evidence="2 3">
    <name type="scientific">Geothrix limicola</name>
    <dbReference type="NCBI Taxonomy" id="2927978"/>
    <lineage>
        <taxon>Bacteria</taxon>
        <taxon>Pseudomonadati</taxon>
        <taxon>Acidobacteriota</taxon>
        <taxon>Holophagae</taxon>
        <taxon>Holophagales</taxon>
        <taxon>Holophagaceae</taxon>
        <taxon>Geothrix</taxon>
    </lineage>
</organism>
<evidence type="ECO:0000313" key="3">
    <source>
        <dbReference type="Proteomes" id="UP001165069"/>
    </source>
</evidence>
<accession>A0ABQ5QKM6</accession>
<evidence type="ECO:0000313" key="2">
    <source>
        <dbReference type="EMBL" id="GLH74880.1"/>
    </source>
</evidence>